<evidence type="ECO:0000313" key="2">
    <source>
        <dbReference type="RefSeq" id="XP_075081039.1"/>
    </source>
</evidence>
<name>A0AC58S840_TOBAC</name>
<evidence type="ECO:0000313" key="1">
    <source>
        <dbReference type="Proteomes" id="UP000790787"/>
    </source>
</evidence>
<dbReference type="RefSeq" id="XP_075081039.1">
    <property type="nucleotide sequence ID" value="XM_075224938.1"/>
</dbReference>
<keyword evidence="1" id="KW-1185">Reference proteome</keyword>
<reference evidence="2" key="2">
    <citation type="submission" date="2025-08" db="UniProtKB">
        <authorList>
            <consortium name="RefSeq"/>
        </authorList>
    </citation>
    <scope>IDENTIFICATION</scope>
    <source>
        <tissue evidence="2">Leaf</tissue>
    </source>
</reference>
<proteinExistence type="predicted"/>
<dbReference type="Proteomes" id="UP000790787">
    <property type="component" value="Chromosome 11"/>
</dbReference>
<reference evidence="1" key="1">
    <citation type="journal article" date="2014" name="Nat. Commun.">
        <title>The tobacco genome sequence and its comparison with those of tomato and potato.</title>
        <authorList>
            <person name="Sierro N."/>
            <person name="Battey J.N."/>
            <person name="Ouadi S."/>
            <person name="Bakaher N."/>
            <person name="Bovet L."/>
            <person name="Willig A."/>
            <person name="Goepfert S."/>
            <person name="Peitsch M.C."/>
            <person name="Ivanov N.V."/>
        </authorList>
    </citation>
    <scope>NUCLEOTIDE SEQUENCE [LARGE SCALE GENOMIC DNA]</scope>
</reference>
<organism evidence="1 2">
    <name type="scientific">Nicotiana tabacum</name>
    <name type="common">Common tobacco</name>
    <dbReference type="NCBI Taxonomy" id="4097"/>
    <lineage>
        <taxon>Eukaryota</taxon>
        <taxon>Viridiplantae</taxon>
        <taxon>Streptophyta</taxon>
        <taxon>Embryophyta</taxon>
        <taxon>Tracheophyta</taxon>
        <taxon>Spermatophyta</taxon>
        <taxon>Magnoliopsida</taxon>
        <taxon>eudicotyledons</taxon>
        <taxon>Gunneridae</taxon>
        <taxon>Pentapetalae</taxon>
        <taxon>asterids</taxon>
        <taxon>lamiids</taxon>
        <taxon>Solanales</taxon>
        <taxon>Solanaceae</taxon>
        <taxon>Nicotianoideae</taxon>
        <taxon>Nicotianeae</taxon>
        <taxon>Nicotiana</taxon>
    </lineage>
</organism>
<protein>
    <submittedName>
        <fullName evidence="2">Uncharacterized protein LOC107823033 isoform X2</fullName>
    </submittedName>
</protein>
<gene>
    <name evidence="2" type="primary">LOC107823033</name>
</gene>
<accession>A0AC58S840</accession>
<sequence length="582" mass="65959">MLNISLSSLHPRPLSFWSIPLCVVCVWERERGKMPIEMLKGLPFSVDTWSTKSSTKRYHFLTHAHKDHTQGICTYASYPIYCSHLTKTLVLQHYPQLDESIFVGIEVGQCLVIKDSDGDFTVTAFDANHCPGALMFLYEGKFGNILHTGDCRLTIECLQQLPLKYVGTPGKEPKCRIDCIILDCTFGQSPLKMSSRQSAIQQVINCIWKHPQAPTVYLTCDLLGHEEILVHVSQAFGCKIYVDKVKTPECFQALELMVPEILSEDSSSRFQLFDGFPKLYQRAEAKISEARSACQHEPLIIRPSAQWYACDDGISDIEGRKKERCDQPVRDIFGVWHICYSIHSSKEELEWALQLLAPRWVVSTTASCKAMELDYVKRCINQHRNFGDPFWQLLGFTMDVESVVDAATAPDVVEVSSSPLAESNAQDYADNSQSTTTSFSIYRQSHLSPPSKPAPVTLFGRARLGLDSSYFKHEEKEPILPDNHSVLRGSDEFEVISFKEEVEVEEGKTLAISEGLDIRSKEILMHTETEYCRHISESAVGLSKSYNPSLRKIYRSMNVRVPRPLPSLTELMNDTKRAKRRL</sequence>